<evidence type="ECO:0000313" key="4">
    <source>
        <dbReference type="EMBL" id="PMD46016.1"/>
    </source>
</evidence>
<accession>A0A2J6S5I7</accession>
<dbReference type="EMBL" id="KZ613939">
    <property type="protein sequence ID" value="PMD46016.1"/>
    <property type="molecule type" value="Genomic_DNA"/>
</dbReference>
<evidence type="ECO:0000256" key="2">
    <source>
        <dbReference type="SAM" id="Phobius"/>
    </source>
</evidence>
<evidence type="ECO:0008006" key="6">
    <source>
        <dbReference type="Google" id="ProtNLM"/>
    </source>
</evidence>
<protein>
    <recommendedName>
        <fullName evidence="6">Mid2 domain-containing protein</fullName>
    </recommendedName>
</protein>
<proteinExistence type="predicted"/>
<name>A0A2J6S5I7_HYAVF</name>
<keyword evidence="2" id="KW-0472">Membrane</keyword>
<feature type="signal peptide" evidence="3">
    <location>
        <begin position="1"/>
        <end position="18"/>
    </location>
</feature>
<keyword evidence="3" id="KW-0732">Signal</keyword>
<keyword evidence="5" id="KW-1185">Reference proteome</keyword>
<dbReference type="Proteomes" id="UP000235786">
    <property type="component" value="Unassembled WGS sequence"/>
</dbReference>
<dbReference type="AlphaFoldDB" id="A0A2J6S5I7"/>
<evidence type="ECO:0000256" key="3">
    <source>
        <dbReference type="SAM" id="SignalP"/>
    </source>
</evidence>
<feature type="chain" id="PRO_5014390290" description="Mid2 domain-containing protein" evidence="3">
    <location>
        <begin position="19"/>
        <end position="203"/>
    </location>
</feature>
<reference evidence="4 5" key="1">
    <citation type="submission" date="2016-04" db="EMBL/GenBank/DDBJ databases">
        <title>A degradative enzymes factory behind the ericoid mycorrhizal symbiosis.</title>
        <authorList>
            <consortium name="DOE Joint Genome Institute"/>
            <person name="Martino E."/>
            <person name="Morin E."/>
            <person name="Grelet G."/>
            <person name="Kuo A."/>
            <person name="Kohler A."/>
            <person name="Daghino S."/>
            <person name="Barry K."/>
            <person name="Choi C."/>
            <person name="Cichocki N."/>
            <person name="Clum A."/>
            <person name="Copeland A."/>
            <person name="Hainaut M."/>
            <person name="Haridas S."/>
            <person name="Labutti K."/>
            <person name="Lindquist E."/>
            <person name="Lipzen A."/>
            <person name="Khouja H.-R."/>
            <person name="Murat C."/>
            <person name="Ohm R."/>
            <person name="Olson A."/>
            <person name="Spatafora J."/>
            <person name="Veneault-Fourrey C."/>
            <person name="Henrissat B."/>
            <person name="Grigoriev I."/>
            <person name="Martin F."/>
            <person name="Perotto S."/>
        </authorList>
    </citation>
    <scope>NUCLEOTIDE SEQUENCE [LARGE SCALE GENOMIC DNA]</scope>
    <source>
        <strain evidence="4 5">F</strain>
    </source>
</reference>
<feature type="transmembrane region" description="Helical" evidence="2">
    <location>
        <begin position="87"/>
        <end position="109"/>
    </location>
</feature>
<keyword evidence="2" id="KW-0812">Transmembrane</keyword>
<gene>
    <name evidence="4" type="ORF">L207DRAFT_576896</name>
</gene>
<organism evidence="4 5">
    <name type="scientific">Hyaloscypha variabilis (strain UAMH 11265 / GT02V1 / F)</name>
    <name type="common">Meliniomyces variabilis</name>
    <dbReference type="NCBI Taxonomy" id="1149755"/>
    <lineage>
        <taxon>Eukaryota</taxon>
        <taxon>Fungi</taxon>
        <taxon>Dikarya</taxon>
        <taxon>Ascomycota</taxon>
        <taxon>Pezizomycotina</taxon>
        <taxon>Leotiomycetes</taxon>
        <taxon>Helotiales</taxon>
        <taxon>Hyaloscyphaceae</taxon>
        <taxon>Hyaloscypha</taxon>
        <taxon>Hyaloscypha variabilis</taxon>
    </lineage>
</organism>
<keyword evidence="2" id="KW-1133">Transmembrane helix</keyword>
<evidence type="ECO:0000313" key="5">
    <source>
        <dbReference type="Proteomes" id="UP000235786"/>
    </source>
</evidence>
<evidence type="ECO:0000256" key="1">
    <source>
        <dbReference type="SAM" id="MobiDB-lite"/>
    </source>
</evidence>
<sequence length="203" mass="21179">MKLHLLTLLSILTTLSLQNPVPPQTTTAVTSSITLPISSSTSTLASRTIKLYGRQDTQGQSMASAFSSDLSAAIAHPESWFMSHVDGAIIIGGLVFILGAFVALLIWGYKKRKENMEQDMYGDQDNGDYGGCGQGGVNMNYTGGQGQGYGGGQPPAYGSGPSRGPPQGRKNGGGGKGNGGEEKKVEDDEDEGEESGEGEEGED</sequence>
<feature type="region of interest" description="Disordered" evidence="1">
    <location>
        <begin position="143"/>
        <end position="203"/>
    </location>
</feature>
<feature type="compositionally biased region" description="Gly residues" evidence="1">
    <location>
        <begin position="143"/>
        <end position="153"/>
    </location>
</feature>
<feature type="compositionally biased region" description="Acidic residues" evidence="1">
    <location>
        <begin position="187"/>
        <end position="203"/>
    </location>
</feature>
<feature type="compositionally biased region" description="Low complexity" evidence="1">
    <location>
        <begin position="154"/>
        <end position="169"/>
    </location>
</feature>